<evidence type="ECO:0000313" key="3">
    <source>
        <dbReference type="EMBL" id="MBY15062.1"/>
    </source>
</evidence>
<dbReference type="PANTHER" id="PTHR34153">
    <property type="entry name" value="SI:CH211-262H13.3-RELATED-RELATED"/>
    <property type="match status" value="1"/>
</dbReference>
<protein>
    <recommendedName>
        <fullName evidence="2">DUF4806 domain-containing protein</fullName>
    </recommendedName>
</protein>
<feature type="compositionally biased region" description="Polar residues" evidence="1">
    <location>
        <begin position="7"/>
        <end position="28"/>
    </location>
</feature>
<gene>
    <name evidence="3" type="ORF">g.111171</name>
</gene>
<evidence type="ECO:0000256" key="1">
    <source>
        <dbReference type="SAM" id="MobiDB-lite"/>
    </source>
</evidence>
<dbReference type="EMBL" id="GGMR01002443">
    <property type="protein sequence ID" value="MBY15062.1"/>
    <property type="molecule type" value="Transcribed_RNA"/>
</dbReference>
<feature type="region of interest" description="Disordered" evidence="1">
    <location>
        <begin position="1"/>
        <end position="28"/>
    </location>
</feature>
<dbReference type="Pfam" id="PF16064">
    <property type="entry name" value="DUF4806"/>
    <property type="match status" value="1"/>
</dbReference>
<dbReference type="AlphaFoldDB" id="A0A2S2NDM6"/>
<proteinExistence type="predicted"/>
<feature type="domain" description="DUF4806" evidence="2">
    <location>
        <begin position="32"/>
        <end position="109"/>
    </location>
</feature>
<accession>A0A2S2NDM6</accession>
<sequence>MMEHTVNVLNTSGSLSNQDNHNSSNFLNTENVPISNVQTLENVETELENATTRAQVVNELSRLVGRSISDSVRRMMQKLYDDTWLKYYSYIGHKGKNKLSSLSSCKIIFDAIHLCSKFEKVPDIEIALSISKWMAQASNRLKKKCTNTENTCAL</sequence>
<dbReference type="InterPro" id="IPR032071">
    <property type="entry name" value="DUF4806"/>
</dbReference>
<reference evidence="3" key="1">
    <citation type="submission" date="2018-04" db="EMBL/GenBank/DDBJ databases">
        <title>Transcriptome of Schizaphis graminum biotype I.</title>
        <authorList>
            <person name="Scully E.D."/>
            <person name="Geib S.M."/>
            <person name="Palmer N.A."/>
            <person name="Koch K."/>
            <person name="Bradshaw J."/>
            <person name="Heng-Moss T."/>
            <person name="Sarath G."/>
        </authorList>
    </citation>
    <scope>NUCLEOTIDE SEQUENCE</scope>
</reference>
<dbReference type="PANTHER" id="PTHR34153:SF2">
    <property type="entry name" value="SI:CH211-262H13.3-RELATED"/>
    <property type="match status" value="1"/>
</dbReference>
<organism evidence="3">
    <name type="scientific">Schizaphis graminum</name>
    <name type="common">Green bug aphid</name>
    <dbReference type="NCBI Taxonomy" id="13262"/>
    <lineage>
        <taxon>Eukaryota</taxon>
        <taxon>Metazoa</taxon>
        <taxon>Ecdysozoa</taxon>
        <taxon>Arthropoda</taxon>
        <taxon>Hexapoda</taxon>
        <taxon>Insecta</taxon>
        <taxon>Pterygota</taxon>
        <taxon>Neoptera</taxon>
        <taxon>Paraneoptera</taxon>
        <taxon>Hemiptera</taxon>
        <taxon>Sternorrhyncha</taxon>
        <taxon>Aphidomorpha</taxon>
        <taxon>Aphidoidea</taxon>
        <taxon>Aphididae</taxon>
        <taxon>Aphidini</taxon>
        <taxon>Schizaphis</taxon>
    </lineage>
</organism>
<evidence type="ECO:0000259" key="2">
    <source>
        <dbReference type="Pfam" id="PF16064"/>
    </source>
</evidence>
<name>A0A2S2NDM6_SCHGA</name>